<gene>
    <name evidence="1" type="ORF">DW352_17930</name>
</gene>
<reference evidence="1 2" key="1">
    <citation type="submission" date="2018-07" db="EMBL/GenBank/DDBJ databases">
        <authorList>
            <person name="Quirk P.G."/>
            <person name="Krulwich T.A."/>
        </authorList>
    </citation>
    <scope>NUCLEOTIDE SEQUENCE [LARGE SCALE GENOMIC DNA]</scope>
    <source>
        <strain evidence="1 2">CC-BB4</strain>
    </source>
</reference>
<dbReference type="GO" id="GO:0008168">
    <property type="term" value="F:methyltransferase activity"/>
    <property type="evidence" value="ECO:0007669"/>
    <property type="project" value="UniProtKB-KW"/>
</dbReference>
<name>A0A345ZZ93_9HYPH</name>
<evidence type="ECO:0000313" key="1">
    <source>
        <dbReference type="EMBL" id="AXK82240.1"/>
    </source>
</evidence>
<proteinExistence type="predicted"/>
<dbReference type="KEGG" id="ptaw:DW352_17930"/>
<dbReference type="Gene3D" id="3.40.50.150">
    <property type="entry name" value="Vaccinia Virus protein VP39"/>
    <property type="match status" value="1"/>
</dbReference>
<sequence>MNIVSYSELNKGKMDFSDLYTSTDPREYFKYLGQLDYIIPHLAQPIFRQLIRSRRALQDRPVTVLDLGCSYAINGALMKYAVGYEQLRQRYTAPALQSLNGEEMLALDEAYYRAWPKHPDVRVIGLDISANAVRYAEGCGILDHGLSIDLENRDLTPAEAELLSGVDLIVSTGCVGYVTQKTFRRLIEVMRDPWVVSFVLRMFPYDGIVATLAERGLVTEPYEGATFVQRRFANREEMEATVRAVEARGIDSYGCETDGFYHANLFLSRPQAEIDRQPIQKAISVVSGANKLWNVSTNVLGSFGPAVLKRARAERPTRRAAAAR</sequence>
<dbReference type="AlphaFoldDB" id="A0A345ZZ93"/>
<keyword evidence="1" id="KW-0808">Transferase</keyword>
<protein>
    <submittedName>
        <fullName evidence="1">Class I SAM-dependent methyltransferase</fullName>
    </submittedName>
</protein>
<dbReference type="EMBL" id="CP031417">
    <property type="protein sequence ID" value="AXK82240.1"/>
    <property type="molecule type" value="Genomic_DNA"/>
</dbReference>
<dbReference type="Proteomes" id="UP000254889">
    <property type="component" value="Chromosome"/>
</dbReference>
<dbReference type="InterPro" id="IPR029063">
    <property type="entry name" value="SAM-dependent_MTases_sf"/>
</dbReference>
<accession>A0A345ZZ93</accession>
<dbReference type="SUPFAM" id="SSF53335">
    <property type="entry name" value="S-adenosyl-L-methionine-dependent methyltransferases"/>
    <property type="match status" value="1"/>
</dbReference>
<keyword evidence="1" id="KW-0489">Methyltransferase</keyword>
<dbReference type="CDD" id="cd02440">
    <property type="entry name" value="AdoMet_MTases"/>
    <property type="match status" value="1"/>
</dbReference>
<dbReference type="OrthoDB" id="7055571at2"/>
<organism evidence="1 2">
    <name type="scientific">Pseudolabrys taiwanensis</name>
    <dbReference type="NCBI Taxonomy" id="331696"/>
    <lineage>
        <taxon>Bacteria</taxon>
        <taxon>Pseudomonadati</taxon>
        <taxon>Pseudomonadota</taxon>
        <taxon>Alphaproteobacteria</taxon>
        <taxon>Hyphomicrobiales</taxon>
        <taxon>Xanthobacteraceae</taxon>
        <taxon>Pseudolabrys</taxon>
    </lineage>
</organism>
<dbReference type="RefSeq" id="WP_115692619.1">
    <property type="nucleotide sequence ID" value="NZ_CP031417.1"/>
</dbReference>
<dbReference type="GO" id="GO:0032259">
    <property type="term" value="P:methylation"/>
    <property type="evidence" value="ECO:0007669"/>
    <property type="project" value="UniProtKB-KW"/>
</dbReference>
<keyword evidence="2" id="KW-1185">Reference proteome</keyword>
<evidence type="ECO:0000313" key="2">
    <source>
        <dbReference type="Proteomes" id="UP000254889"/>
    </source>
</evidence>